<evidence type="ECO:0000256" key="5">
    <source>
        <dbReference type="ARBA" id="ARBA00022741"/>
    </source>
</evidence>
<reference evidence="14 15" key="1">
    <citation type="journal article" date="2014" name="PLoS Genet.">
        <title>Phylogenetically driven sequencing of extremely halophilic archaea reveals strategies for static and dynamic osmo-response.</title>
        <authorList>
            <person name="Becker E.A."/>
            <person name="Seitzer P.M."/>
            <person name="Tritt A."/>
            <person name="Larsen D."/>
            <person name="Krusor M."/>
            <person name="Yao A.I."/>
            <person name="Wu D."/>
            <person name="Madern D."/>
            <person name="Eisen J.A."/>
            <person name="Darling A.E."/>
            <person name="Facciotti M.T."/>
        </authorList>
    </citation>
    <scope>NUCLEOTIDE SEQUENCE [LARGE SCALE GENOMIC DNA]</scope>
    <source>
        <strain evidence="14 15">JCM 13552</strain>
    </source>
</reference>
<comment type="catalytic activity">
    <reaction evidence="10">
        <text>a tRNA precursor + 2 CTP + ATP = a tRNA with a 3' CCA end + 3 diphosphate</text>
        <dbReference type="Rhea" id="RHEA:14433"/>
        <dbReference type="Rhea" id="RHEA-COMP:10465"/>
        <dbReference type="Rhea" id="RHEA-COMP:10468"/>
        <dbReference type="ChEBI" id="CHEBI:30616"/>
        <dbReference type="ChEBI" id="CHEBI:33019"/>
        <dbReference type="ChEBI" id="CHEBI:37563"/>
        <dbReference type="ChEBI" id="CHEBI:74896"/>
        <dbReference type="ChEBI" id="CHEBI:83071"/>
        <dbReference type="EC" id="2.7.7.72"/>
    </reaction>
</comment>
<dbReference type="Proteomes" id="UP000011680">
    <property type="component" value="Unassembled WGS sequence"/>
</dbReference>
<accession>M0N7K4</accession>
<sequence>MKCENFDAAARARTWDNLGNNQVLYQLSYGGPVSTKREFVDIRFAFDRHAFAQRRGRDDMTDALDTLLARVRERVTPDVDERARLDAAIARLDERVAAAIDDCPVAADTLHVGSTARGTWLPGDRDIDLFVRFPPDLPRAELERHGLAIGHAVLPDGHEEYAEHPYVTGEFEGFAVDLVPCYRVESATAIRSAVDRTPFHTRYLAARLDDAFATDVRVAKRFLSAIGVYGSDLRTRGFSGYLTELLVLEHGGFRNLVEAAADWQPPVRFDPEDHGTRRFDDPLVVIDPTDPERNVAAVLSATNLARFQHHARRLLADPDDDRFAPRSPMALSSADVRRELDRRGTTPVAVRFDAPALVDDQLYPQLEKSLAGVRTALDDHGFDVLRSQAFADRTGVLLYELAVAERPAVERHVGPPVSAREHAARFYETYAAADCDGPFVDGDRYVVERERDYRTADALLADGFDGIALGTDIERAIDDGYSVLVGDDVPALADEFGADLADYFSPSP</sequence>
<dbReference type="GO" id="GO:0004810">
    <property type="term" value="F:CCA tRNA nucleotidyltransferase activity"/>
    <property type="evidence" value="ECO:0007669"/>
    <property type="project" value="UniProtKB-UniRule"/>
</dbReference>
<evidence type="ECO:0000256" key="3">
    <source>
        <dbReference type="ARBA" id="ARBA00022695"/>
    </source>
</evidence>
<feature type="binding site" evidence="10">
    <location>
        <position position="128"/>
    </location>
    <ligand>
        <name>Mg(2+)</name>
        <dbReference type="ChEBI" id="CHEBI:18420"/>
    </ligand>
</feature>
<evidence type="ECO:0000313" key="14">
    <source>
        <dbReference type="EMBL" id="EMA53856.1"/>
    </source>
</evidence>
<evidence type="ECO:0000256" key="2">
    <source>
        <dbReference type="ARBA" id="ARBA00022694"/>
    </source>
</evidence>
<keyword evidence="2 10" id="KW-0819">tRNA processing</keyword>
<dbReference type="NCBIfam" id="TIGR03671">
    <property type="entry name" value="cca_archaeal"/>
    <property type="match status" value="1"/>
</dbReference>
<keyword evidence="8 10" id="KW-0460">Magnesium</keyword>
<keyword evidence="9 10" id="KW-0694">RNA-binding</keyword>
<dbReference type="InterPro" id="IPR008229">
    <property type="entry name" value="CCA-adding_arc"/>
</dbReference>
<keyword evidence="3 10" id="KW-0548">Nucleotidyltransferase</keyword>
<comment type="subunit">
    <text evidence="10">Homodimer.</text>
</comment>
<feature type="binding site" evidence="10">
    <location>
        <position position="114"/>
    </location>
    <ligand>
        <name>ATP</name>
        <dbReference type="ChEBI" id="CHEBI:30616"/>
    </ligand>
</feature>
<feature type="binding site" evidence="10">
    <location>
        <position position="117"/>
    </location>
    <ligand>
        <name>CTP</name>
        <dbReference type="ChEBI" id="CHEBI:37563"/>
    </ligand>
</feature>
<gene>
    <name evidence="10" type="primary">cca</name>
    <name evidence="14" type="ORF">C451_08755</name>
</gene>
<feature type="binding site" evidence="10">
    <location>
        <position position="229"/>
    </location>
    <ligand>
        <name>CTP</name>
        <dbReference type="ChEBI" id="CHEBI:37563"/>
    </ligand>
</feature>
<feature type="binding site" evidence="10">
    <location>
        <position position="114"/>
    </location>
    <ligand>
        <name>CTP</name>
        <dbReference type="ChEBI" id="CHEBI:37563"/>
    </ligand>
</feature>
<dbReference type="Gene3D" id="3.30.460.10">
    <property type="entry name" value="Beta Polymerase, domain 2"/>
    <property type="match status" value="1"/>
</dbReference>
<dbReference type="GO" id="GO:0001680">
    <property type="term" value="P:tRNA 3'-terminal CCA addition"/>
    <property type="evidence" value="ECO:0007669"/>
    <property type="project" value="UniProtKB-UniRule"/>
</dbReference>
<evidence type="ECO:0000256" key="4">
    <source>
        <dbReference type="ARBA" id="ARBA00022723"/>
    </source>
</evidence>
<comment type="catalytic activity">
    <reaction evidence="10">
        <text>a tRNA with a 3' CCA end + 2 CTP + ATP = a tRNA with a 3' CCACCA end + 3 diphosphate</text>
        <dbReference type="Rhea" id="RHEA:76235"/>
        <dbReference type="Rhea" id="RHEA-COMP:10468"/>
        <dbReference type="Rhea" id="RHEA-COMP:18655"/>
        <dbReference type="ChEBI" id="CHEBI:30616"/>
        <dbReference type="ChEBI" id="CHEBI:33019"/>
        <dbReference type="ChEBI" id="CHEBI:37563"/>
        <dbReference type="ChEBI" id="CHEBI:83071"/>
        <dbReference type="ChEBI" id="CHEBI:195187"/>
    </reaction>
</comment>
<dbReference type="STRING" id="1227457.C451_08755"/>
<feature type="binding site" evidence="10">
    <location>
        <position position="200"/>
    </location>
    <ligand>
        <name>CTP</name>
        <dbReference type="ChEBI" id="CHEBI:37563"/>
    </ligand>
</feature>
<dbReference type="InterPro" id="IPR006116">
    <property type="entry name" value="NT_2-5OAS_ClassI-CCAase"/>
</dbReference>
<evidence type="ECO:0000259" key="11">
    <source>
        <dbReference type="Pfam" id="PF01909"/>
    </source>
</evidence>
<feature type="domain" description="CCA-adding enzyme C-terminal" evidence="13">
    <location>
        <begin position="343"/>
        <end position="486"/>
    </location>
</feature>
<dbReference type="InterPro" id="IPR043519">
    <property type="entry name" value="NT_sf"/>
</dbReference>
<dbReference type="Gene3D" id="3.30.70.1550">
    <property type="entry name" value="Archaeal tRNA CCA-adding enzyme catalytic domain"/>
    <property type="match status" value="1"/>
</dbReference>
<name>M0N7K4_9EURY</name>
<feature type="binding site" evidence="10">
    <location>
        <position position="177"/>
    </location>
    <ligand>
        <name>Mg(2+)</name>
        <dbReference type="ChEBI" id="CHEBI:18420"/>
    </ligand>
</feature>
<keyword evidence="5 10" id="KW-0547">Nucleotide-binding</keyword>
<keyword evidence="6 10" id="KW-0692">RNA repair</keyword>
<dbReference type="CDD" id="cd05400">
    <property type="entry name" value="NT_2-5OAS_ClassI-CCAase"/>
    <property type="match status" value="1"/>
</dbReference>
<evidence type="ECO:0000256" key="8">
    <source>
        <dbReference type="ARBA" id="ARBA00022842"/>
    </source>
</evidence>
<evidence type="ECO:0000256" key="1">
    <source>
        <dbReference type="ARBA" id="ARBA00022679"/>
    </source>
</evidence>
<dbReference type="Gene3D" id="3.30.70.590">
    <property type="entry name" value="Poly(A) polymerase predicted RNA binding domain"/>
    <property type="match status" value="1"/>
</dbReference>
<dbReference type="HAMAP" id="MF_01264">
    <property type="entry name" value="CCA_arch"/>
    <property type="match status" value="1"/>
</dbReference>
<dbReference type="InterPro" id="IPR042090">
    <property type="entry name" value="CCA_tRNA_nucleotrans_2"/>
</dbReference>
<dbReference type="Pfam" id="PF01909">
    <property type="entry name" value="NTP_transf_2"/>
    <property type="match status" value="1"/>
</dbReference>
<dbReference type="GO" id="GO:0005524">
    <property type="term" value="F:ATP binding"/>
    <property type="evidence" value="ECO:0007669"/>
    <property type="project" value="UniProtKB-UniRule"/>
</dbReference>
<comment type="cofactor">
    <cofactor evidence="10">
        <name>Mg(2+)</name>
        <dbReference type="ChEBI" id="CHEBI:18420"/>
    </cofactor>
</comment>
<organism evidence="14 15">
    <name type="scientific">Halococcus thailandensis JCM 13552</name>
    <dbReference type="NCBI Taxonomy" id="1227457"/>
    <lineage>
        <taxon>Archaea</taxon>
        <taxon>Methanobacteriati</taxon>
        <taxon>Methanobacteriota</taxon>
        <taxon>Stenosarchaea group</taxon>
        <taxon>Halobacteria</taxon>
        <taxon>Halobacteriales</taxon>
        <taxon>Halococcaceae</taxon>
        <taxon>Halococcus</taxon>
    </lineage>
</organism>
<keyword evidence="7 10" id="KW-0067">ATP-binding</keyword>
<dbReference type="PANTHER" id="PTHR39643:SF1">
    <property type="entry name" value="CCA-ADDING ENZYME"/>
    <property type="match status" value="1"/>
</dbReference>
<evidence type="ECO:0000313" key="15">
    <source>
        <dbReference type="Proteomes" id="UP000011680"/>
    </source>
</evidence>
<evidence type="ECO:0000259" key="13">
    <source>
        <dbReference type="Pfam" id="PF21133"/>
    </source>
</evidence>
<feature type="binding site" evidence="10">
    <location>
        <position position="117"/>
    </location>
    <ligand>
        <name>ATP</name>
        <dbReference type="ChEBI" id="CHEBI:30616"/>
    </ligand>
</feature>
<feature type="binding site" evidence="10">
    <location>
        <position position="220"/>
    </location>
    <ligand>
        <name>CTP</name>
        <dbReference type="ChEBI" id="CHEBI:37563"/>
    </ligand>
</feature>
<dbReference type="EMBL" id="AOMF01000148">
    <property type="protein sequence ID" value="EMA53856.1"/>
    <property type="molecule type" value="Genomic_DNA"/>
</dbReference>
<dbReference type="Pfam" id="PF09249">
    <property type="entry name" value="tRNA_NucTransf2"/>
    <property type="match status" value="1"/>
</dbReference>
<comment type="similarity">
    <text evidence="10">Belongs to the tRNA nucleotidyltransferase/poly(A) polymerase family. Archaeal CCA-adding enzyme subfamily.</text>
</comment>
<dbReference type="PIRSF" id="PIRSF005335">
    <property type="entry name" value="CCA_arch"/>
    <property type="match status" value="1"/>
</dbReference>
<protein>
    <recommendedName>
        <fullName evidence="10">CCA-adding enzyme</fullName>
        <ecNumber evidence="10">2.7.7.72</ecNumber>
    </recommendedName>
    <alternativeName>
        <fullName evidence="10">CCA tRNA nucleotidyltransferase</fullName>
    </alternativeName>
    <alternativeName>
        <fullName evidence="10">tRNA CCA-pyrophosphorylase</fullName>
    </alternativeName>
    <alternativeName>
        <fullName evidence="10">tRNA adenylyl-/cytidylyl- transferase</fullName>
    </alternativeName>
    <alternativeName>
        <fullName evidence="10">tRNA nucleotidyltransferase</fullName>
    </alternativeName>
    <alternativeName>
        <fullName evidence="10">tRNA-NT</fullName>
    </alternativeName>
</protein>
<feature type="binding site" evidence="10">
    <location>
        <position position="126"/>
    </location>
    <ligand>
        <name>Mg(2+)</name>
        <dbReference type="ChEBI" id="CHEBI:18420"/>
    </ligand>
</feature>
<evidence type="ECO:0000256" key="9">
    <source>
        <dbReference type="ARBA" id="ARBA00022884"/>
    </source>
</evidence>
<evidence type="ECO:0000256" key="10">
    <source>
        <dbReference type="HAMAP-Rule" id="MF_01264"/>
    </source>
</evidence>
<feature type="binding site" evidence="10">
    <location>
        <position position="200"/>
    </location>
    <ligand>
        <name>ATP</name>
        <dbReference type="ChEBI" id="CHEBI:30616"/>
    </ligand>
</feature>
<keyword evidence="15" id="KW-1185">Reference proteome</keyword>
<dbReference type="SUPFAM" id="SSF81631">
    <property type="entry name" value="PAP/OAS1 substrate-binding domain"/>
    <property type="match status" value="1"/>
</dbReference>
<dbReference type="EC" id="2.7.7.72" evidence="10"/>
<dbReference type="GO" id="GO:0000287">
    <property type="term" value="F:magnesium ion binding"/>
    <property type="evidence" value="ECO:0007669"/>
    <property type="project" value="UniProtKB-UniRule"/>
</dbReference>
<dbReference type="GO" id="GO:0042245">
    <property type="term" value="P:RNA repair"/>
    <property type="evidence" value="ECO:0007669"/>
    <property type="project" value="UniProtKB-KW"/>
</dbReference>
<feature type="domain" description="tRNA nucleotidyltransferase substrate binding" evidence="12">
    <location>
        <begin position="215"/>
        <end position="323"/>
    </location>
</feature>
<keyword evidence="4 10" id="KW-0479">Metal-binding</keyword>
<dbReference type="eggNOG" id="arCOG04249">
    <property type="taxonomic scope" value="Archaea"/>
</dbReference>
<dbReference type="PANTHER" id="PTHR39643">
    <property type="entry name" value="CCA-ADDING ENZYME"/>
    <property type="match status" value="1"/>
</dbReference>
<keyword evidence="1 10" id="KW-0808">Transferase</keyword>
<dbReference type="Pfam" id="PF21133">
    <property type="entry name" value="CAA_C"/>
    <property type="match status" value="1"/>
</dbReference>
<dbReference type="InterPro" id="IPR015329">
    <property type="entry name" value="tRNA_NucTransf2"/>
</dbReference>
<dbReference type="SUPFAM" id="SSF55003">
    <property type="entry name" value="PAP/Archaeal CCA-adding enzyme, C-terminal domain"/>
    <property type="match status" value="1"/>
</dbReference>
<feature type="binding site" evidence="10">
    <location>
        <position position="220"/>
    </location>
    <ligand>
        <name>ATP</name>
        <dbReference type="ChEBI" id="CHEBI:30616"/>
    </ligand>
</feature>
<dbReference type="GO" id="GO:0000049">
    <property type="term" value="F:tRNA binding"/>
    <property type="evidence" value="ECO:0007669"/>
    <property type="project" value="UniProtKB-UniRule"/>
</dbReference>
<dbReference type="GO" id="GO:0160016">
    <property type="term" value="F:CCACCA tRNA nucleotidyltransferase activity"/>
    <property type="evidence" value="ECO:0007669"/>
    <property type="project" value="RHEA"/>
</dbReference>
<feature type="domain" description="Polymerase nucleotidyl transferase" evidence="11">
    <location>
        <begin position="112"/>
        <end position="200"/>
    </location>
</feature>
<evidence type="ECO:0000259" key="12">
    <source>
        <dbReference type="Pfam" id="PF09249"/>
    </source>
</evidence>
<dbReference type="InterPro" id="IPR048833">
    <property type="entry name" value="CAA_C"/>
</dbReference>
<dbReference type="InterPro" id="IPR011068">
    <property type="entry name" value="NuclTrfase_I-like_C"/>
</dbReference>
<comment type="function">
    <text evidence="10">Catalyzes the addition and repair of the essential 3'-terminal CCA sequence in tRNAs without using a nucleic acid template. Adds these three nucleotides in the order of C, C, and A to the tRNA nucleotide-73, using CTP and ATP as substrates and producing inorganic pyrophosphate. tRNA 3'-terminal CCA addition is required both for tRNA processing and repair. Also involved in tRNA surveillance by mediating tandem CCA addition to generate a CCACCA at the 3' terminus of unstable tRNAs. While stable tRNAs receive only 3'-terminal CCA, unstable tRNAs are marked with CCACCA and rapidly degraded.</text>
</comment>
<evidence type="ECO:0000256" key="6">
    <source>
        <dbReference type="ARBA" id="ARBA00022800"/>
    </source>
</evidence>
<evidence type="ECO:0000256" key="7">
    <source>
        <dbReference type="ARBA" id="ARBA00022840"/>
    </source>
</evidence>
<dbReference type="Gene3D" id="1.10.1410.30">
    <property type="entry name" value="CCA tRNA nucleotidyltransferase, domain 2"/>
    <property type="match status" value="1"/>
</dbReference>
<feature type="binding site" evidence="10">
    <location>
        <position position="229"/>
    </location>
    <ligand>
        <name>ATP</name>
        <dbReference type="ChEBI" id="CHEBI:30616"/>
    </ligand>
</feature>
<comment type="caution">
    <text evidence="14">The sequence shown here is derived from an EMBL/GenBank/DDBJ whole genome shotgun (WGS) entry which is preliminary data.</text>
</comment>
<proteinExistence type="inferred from homology"/>
<dbReference type="InterPro" id="IPR002934">
    <property type="entry name" value="Polymerase_NTP_transf_dom"/>
</dbReference>
<dbReference type="AlphaFoldDB" id="M0N7K4"/>
<dbReference type="SUPFAM" id="SSF81301">
    <property type="entry name" value="Nucleotidyltransferase"/>
    <property type="match status" value="1"/>
</dbReference>
<comment type="miscellaneous">
    <text evidence="10">A single active site specifically recognizes both ATP and CTP and is responsible for their addition.</text>
</comment>